<keyword evidence="7" id="KW-1015">Disulfide bond</keyword>
<feature type="domain" description="Thioredoxin" evidence="14">
    <location>
        <begin position="15"/>
        <end position="166"/>
    </location>
</feature>
<keyword evidence="5" id="KW-0049">Antioxidant</keyword>
<dbReference type="NCBIfam" id="NF006960">
    <property type="entry name" value="PRK09437.1"/>
    <property type="match status" value="1"/>
</dbReference>
<dbReference type="GO" id="GO:0140824">
    <property type="term" value="F:thioredoxin-dependent peroxiredoxin activity"/>
    <property type="evidence" value="ECO:0007669"/>
    <property type="project" value="UniProtKB-EC"/>
</dbReference>
<comment type="similarity">
    <text evidence="10">Belongs to the peroxiredoxin family. BCP/PrxQ subfamily.</text>
</comment>
<dbReference type="Pfam" id="PF00578">
    <property type="entry name" value="AhpC-TSA"/>
    <property type="match status" value="1"/>
</dbReference>
<dbReference type="PANTHER" id="PTHR42801">
    <property type="entry name" value="THIOREDOXIN-DEPENDENT PEROXIDE REDUCTASE"/>
    <property type="match status" value="1"/>
</dbReference>
<proteinExistence type="inferred from homology"/>
<comment type="caution">
    <text evidence="15">The sequence shown here is derived from an EMBL/GenBank/DDBJ whole genome shotgun (WGS) entry which is preliminary data.</text>
</comment>
<dbReference type="InterPro" id="IPR000866">
    <property type="entry name" value="AhpC/TSA"/>
</dbReference>
<sequence length="166" mass="17600">MSDTDTAPEAAPVRLSPGDPAPDFTLPDADGNLVTLADHRGRRVIVYCYPAALTPGCTTQAVDFTAAAGDLAEAGLDIIGISPDEPAKLMRFREKEGLGITLVSDPDKTVLRAYGAYGPKKLYGKEVVGVIRSTFIVDAEGRIERASYNVKATGHVAKLLRDLGVD</sequence>
<evidence type="ECO:0000259" key="14">
    <source>
        <dbReference type="PROSITE" id="PS51352"/>
    </source>
</evidence>
<feature type="region of interest" description="Disordered" evidence="13">
    <location>
        <begin position="1"/>
        <end position="24"/>
    </location>
</feature>
<evidence type="ECO:0000256" key="6">
    <source>
        <dbReference type="ARBA" id="ARBA00023002"/>
    </source>
</evidence>
<dbReference type="SUPFAM" id="SSF52833">
    <property type="entry name" value="Thioredoxin-like"/>
    <property type="match status" value="1"/>
</dbReference>
<dbReference type="PROSITE" id="PS51352">
    <property type="entry name" value="THIOREDOXIN_2"/>
    <property type="match status" value="1"/>
</dbReference>
<comment type="function">
    <text evidence="1">Thiol-specific peroxidase that catalyzes the reduction of hydrogen peroxide and organic hydroperoxides to water and alcohols, respectively. Plays a role in cell protection against oxidative stress by detoxifying peroxides and as sensor of hydrogen peroxide-mediated signaling events.</text>
</comment>
<evidence type="ECO:0000256" key="9">
    <source>
        <dbReference type="ARBA" id="ARBA00032824"/>
    </source>
</evidence>
<dbReference type="PIRSF" id="PIRSF000239">
    <property type="entry name" value="AHPC"/>
    <property type="match status" value="1"/>
</dbReference>
<evidence type="ECO:0000256" key="5">
    <source>
        <dbReference type="ARBA" id="ARBA00022862"/>
    </source>
</evidence>
<name>A0ABW4XFA8_9ACTN</name>
<dbReference type="RefSeq" id="WP_376879410.1">
    <property type="nucleotide sequence ID" value="NZ_JBHUHP010000023.1"/>
</dbReference>
<organism evidence="15 16">
    <name type="scientific">Blastococcus deserti</name>
    <dbReference type="NCBI Taxonomy" id="2259033"/>
    <lineage>
        <taxon>Bacteria</taxon>
        <taxon>Bacillati</taxon>
        <taxon>Actinomycetota</taxon>
        <taxon>Actinomycetes</taxon>
        <taxon>Geodermatophilales</taxon>
        <taxon>Geodermatophilaceae</taxon>
        <taxon>Blastococcus</taxon>
    </lineage>
</organism>
<accession>A0ABW4XFA8</accession>
<evidence type="ECO:0000313" key="15">
    <source>
        <dbReference type="EMBL" id="MFD2093618.1"/>
    </source>
</evidence>
<keyword evidence="8" id="KW-0676">Redox-active center</keyword>
<evidence type="ECO:0000256" key="8">
    <source>
        <dbReference type="ARBA" id="ARBA00023284"/>
    </source>
</evidence>
<evidence type="ECO:0000256" key="1">
    <source>
        <dbReference type="ARBA" id="ARBA00003330"/>
    </source>
</evidence>
<dbReference type="EC" id="1.11.1.24" evidence="3"/>
<dbReference type="CDD" id="cd03017">
    <property type="entry name" value="PRX_BCP"/>
    <property type="match status" value="1"/>
</dbReference>
<evidence type="ECO:0000256" key="13">
    <source>
        <dbReference type="SAM" id="MobiDB-lite"/>
    </source>
</evidence>
<evidence type="ECO:0000256" key="10">
    <source>
        <dbReference type="ARBA" id="ARBA00038489"/>
    </source>
</evidence>
<dbReference type="Proteomes" id="UP001597402">
    <property type="component" value="Unassembled WGS sequence"/>
</dbReference>
<dbReference type="InterPro" id="IPR024706">
    <property type="entry name" value="Peroxiredoxin_AhpC-typ"/>
</dbReference>
<evidence type="ECO:0000256" key="2">
    <source>
        <dbReference type="ARBA" id="ARBA00011245"/>
    </source>
</evidence>
<evidence type="ECO:0000313" key="16">
    <source>
        <dbReference type="Proteomes" id="UP001597402"/>
    </source>
</evidence>
<dbReference type="EMBL" id="JBHUHP010000023">
    <property type="protein sequence ID" value="MFD2093618.1"/>
    <property type="molecule type" value="Genomic_DNA"/>
</dbReference>
<reference evidence="16" key="1">
    <citation type="journal article" date="2019" name="Int. J. Syst. Evol. Microbiol.">
        <title>The Global Catalogue of Microorganisms (GCM) 10K type strain sequencing project: providing services to taxonomists for standard genome sequencing and annotation.</title>
        <authorList>
            <consortium name="The Broad Institute Genomics Platform"/>
            <consortium name="The Broad Institute Genome Sequencing Center for Infectious Disease"/>
            <person name="Wu L."/>
            <person name="Ma J."/>
        </authorList>
    </citation>
    <scope>NUCLEOTIDE SEQUENCE [LARGE SCALE GENOMIC DNA]</scope>
    <source>
        <strain evidence="16">JCM 3338</strain>
    </source>
</reference>
<dbReference type="Gene3D" id="3.40.30.10">
    <property type="entry name" value="Glutaredoxin"/>
    <property type="match status" value="1"/>
</dbReference>
<dbReference type="PANTHER" id="PTHR42801:SF4">
    <property type="entry name" value="AHPC_TSA FAMILY PROTEIN"/>
    <property type="match status" value="1"/>
</dbReference>
<dbReference type="InterPro" id="IPR013766">
    <property type="entry name" value="Thioredoxin_domain"/>
</dbReference>
<evidence type="ECO:0000256" key="4">
    <source>
        <dbReference type="ARBA" id="ARBA00022559"/>
    </source>
</evidence>
<evidence type="ECO:0000256" key="11">
    <source>
        <dbReference type="ARBA" id="ARBA00041373"/>
    </source>
</evidence>
<gene>
    <name evidence="15" type="primary">bcp</name>
    <name evidence="15" type="ORF">ACFSHS_18815</name>
</gene>
<dbReference type="InterPro" id="IPR050924">
    <property type="entry name" value="Peroxiredoxin_BCP/PrxQ"/>
</dbReference>
<evidence type="ECO:0000256" key="3">
    <source>
        <dbReference type="ARBA" id="ARBA00013017"/>
    </source>
</evidence>
<keyword evidence="4 15" id="KW-0575">Peroxidase</keyword>
<dbReference type="InterPro" id="IPR036249">
    <property type="entry name" value="Thioredoxin-like_sf"/>
</dbReference>
<comment type="subunit">
    <text evidence="2">Monomer.</text>
</comment>
<evidence type="ECO:0000256" key="7">
    <source>
        <dbReference type="ARBA" id="ARBA00023157"/>
    </source>
</evidence>
<keyword evidence="6 15" id="KW-0560">Oxidoreductase</keyword>
<comment type="catalytic activity">
    <reaction evidence="12">
        <text>a hydroperoxide + [thioredoxin]-dithiol = an alcohol + [thioredoxin]-disulfide + H2O</text>
        <dbReference type="Rhea" id="RHEA:62620"/>
        <dbReference type="Rhea" id="RHEA-COMP:10698"/>
        <dbReference type="Rhea" id="RHEA-COMP:10700"/>
        <dbReference type="ChEBI" id="CHEBI:15377"/>
        <dbReference type="ChEBI" id="CHEBI:29950"/>
        <dbReference type="ChEBI" id="CHEBI:30879"/>
        <dbReference type="ChEBI" id="CHEBI:35924"/>
        <dbReference type="ChEBI" id="CHEBI:50058"/>
        <dbReference type="EC" id="1.11.1.24"/>
    </reaction>
</comment>
<evidence type="ECO:0000256" key="12">
    <source>
        <dbReference type="ARBA" id="ARBA00049091"/>
    </source>
</evidence>
<keyword evidence="16" id="KW-1185">Reference proteome</keyword>
<protein>
    <recommendedName>
        <fullName evidence="3">thioredoxin-dependent peroxiredoxin</fullName>
        <ecNumber evidence="3">1.11.1.24</ecNumber>
    </recommendedName>
    <alternativeName>
        <fullName evidence="11">Bacterioferritin comigratory protein</fullName>
    </alternativeName>
    <alternativeName>
        <fullName evidence="9">Thioredoxin peroxidase</fullName>
    </alternativeName>
</protein>